<evidence type="ECO:0000256" key="2">
    <source>
        <dbReference type="SAM" id="Phobius"/>
    </source>
</evidence>
<organism evidence="3">
    <name type="scientific">uncultured marine thaumarchaeote AD1000_21_E03</name>
    <dbReference type="NCBI Taxonomy" id="1455900"/>
    <lineage>
        <taxon>Archaea</taxon>
        <taxon>Nitrososphaerota</taxon>
        <taxon>environmental samples</taxon>
    </lineage>
</organism>
<reference evidence="3" key="1">
    <citation type="journal article" date="2014" name="Genome Biol. Evol.">
        <title>Pangenome evidence for extensive interdomain horizontal transfer affecting lineage core and shell genes in uncultured planktonic thaumarchaeota and euryarchaeota.</title>
        <authorList>
            <person name="Deschamps P."/>
            <person name="Zivanovic Y."/>
            <person name="Moreira D."/>
            <person name="Rodriguez-Valera F."/>
            <person name="Lopez-Garcia P."/>
        </authorList>
    </citation>
    <scope>NUCLEOTIDE SEQUENCE</scope>
</reference>
<sequence>MQRKILVIIAFLSIFIAIGSISPVLASSQLEVTIDPNSDTAIAKMTYQRSVNIDYSDGGKLAETMYGKSDQIIFSADASNPSVQSLISKLNSYILSQGSIAQITDLTVEYNSLMTGRTSSMSIDYTIVLHPTINNFVIKAGSGNDPTLLDVDWRGFGVIGPVVINTPAYGDVEINMPISTFERFTPSLALSLKASDASELLSTRLMDGDEIKAQPIGNWHFLFDPTGIGADASQYGFQTGSVISSFTMGESSLREGLIREQVHESAFSSDKVYRITSYESSGNASIDIIGFANRDTLDNSEIFGVTPNAPEGYASTSSGEFPAFILYGMAGVAAMGGVAMMFMSKRKLAKEKGHYQQTGIDPSQLTGVQTSASAGGYQTVRGEAQVTGLEDYAQHRNFYDEEKPQVEEKTEDKPSSKGGAMPKGFEPKE</sequence>
<proteinExistence type="predicted"/>
<evidence type="ECO:0000313" key="3">
    <source>
        <dbReference type="EMBL" id="AIE92264.1"/>
    </source>
</evidence>
<evidence type="ECO:0000256" key="1">
    <source>
        <dbReference type="SAM" id="MobiDB-lite"/>
    </source>
</evidence>
<keyword evidence="2" id="KW-0472">Membrane</keyword>
<dbReference type="AlphaFoldDB" id="A0A075FLJ9"/>
<name>A0A075FLJ9_9ARCH</name>
<protein>
    <submittedName>
        <fullName evidence="3">Uncharacterized protein</fullName>
    </submittedName>
</protein>
<accession>A0A075FLJ9</accession>
<feature type="transmembrane region" description="Helical" evidence="2">
    <location>
        <begin position="324"/>
        <end position="343"/>
    </location>
</feature>
<dbReference type="EMBL" id="KF900361">
    <property type="protein sequence ID" value="AIE92264.1"/>
    <property type="molecule type" value="Genomic_DNA"/>
</dbReference>
<feature type="region of interest" description="Disordered" evidence="1">
    <location>
        <begin position="391"/>
        <end position="429"/>
    </location>
</feature>
<keyword evidence="2" id="KW-1133">Transmembrane helix</keyword>
<keyword evidence="2" id="KW-0812">Transmembrane</keyword>
<feature type="compositionally biased region" description="Basic and acidic residues" evidence="1">
    <location>
        <begin position="392"/>
        <end position="415"/>
    </location>
</feature>